<evidence type="ECO:0000313" key="4">
    <source>
        <dbReference type="EMBL" id="OXV08108.1"/>
    </source>
</evidence>
<keyword evidence="2" id="KW-0809">Transit peptide</keyword>
<reference evidence="4 5" key="1">
    <citation type="journal article" date="2015" name="Environ. Microbiol.">
        <title>Metagenome sequence of Elaphomyces granulatus from sporocarp tissue reveals Ascomycota ectomycorrhizal fingerprints of genome expansion and a Proteobacteria-rich microbiome.</title>
        <authorList>
            <person name="Quandt C.A."/>
            <person name="Kohler A."/>
            <person name="Hesse C.N."/>
            <person name="Sharpton T.J."/>
            <person name="Martin F."/>
            <person name="Spatafora J.W."/>
        </authorList>
    </citation>
    <scope>NUCLEOTIDE SEQUENCE [LARGE SCALE GENOMIC DNA]</scope>
    <source>
        <strain evidence="4 5">OSC145934</strain>
    </source>
</reference>
<evidence type="ECO:0000256" key="1">
    <source>
        <dbReference type="ARBA" id="ARBA00004173"/>
    </source>
</evidence>
<organism evidence="4 5">
    <name type="scientific">Elaphomyces granulatus</name>
    <dbReference type="NCBI Taxonomy" id="519963"/>
    <lineage>
        <taxon>Eukaryota</taxon>
        <taxon>Fungi</taxon>
        <taxon>Dikarya</taxon>
        <taxon>Ascomycota</taxon>
        <taxon>Pezizomycotina</taxon>
        <taxon>Eurotiomycetes</taxon>
        <taxon>Eurotiomycetidae</taxon>
        <taxon>Eurotiales</taxon>
        <taxon>Elaphomycetaceae</taxon>
        <taxon>Elaphomyces</taxon>
    </lineage>
</organism>
<dbReference type="GO" id="GO:0005739">
    <property type="term" value="C:mitochondrion"/>
    <property type="evidence" value="ECO:0007669"/>
    <property type="project" value="UniProtKB-SubCell"/>
</dbReference>
<accession>A0A232LVR1</accession>
<evidence type="ECO:0000256" key="2">
    <source>
        <dbReference type="ARBA" id="ARBA00022946"/>
    </source>
</evidence>
<comment type="caution">
    <text evidence="4">The sequence shown here is derived from an EMBL/GenBank/DDBJ whole genome shotgun (WGS) entry which is preliminary data.</text>
</comment>
<proteinExistence type="predicted"/>
<name>A0A232LVR1_9EURO</name>
<dbReference type="Proteomes" id="UP000243515">
    <property type="component" value="Unassembled WGS sequence"/>
</dbReference>
<evidence type="ECO:0000313" key="5">
    <source>
        <dbReference type="Proteomes" id="UP000243515"/>
    </source>
</evidence>
<comment type="subcellular location">
    <subcellularLocation>
        <location evidence="1">Mitochondrion</location>
    </subcellularLocation>
</comment>
<dbReference type="OrthoDB" id="19619at2759"/>
<sequence length="328" mass="37020">MVSTLCVASNSLFGGTRSKLIPRFLAPLSIPTSITSNTCQCRSFSQTHAARARGVPQKIPMKQSAQPSLRTLQRKQLATDISKFPDLGVLQGTFIRPLWRDMPSIFQKPRERLQMEWLWLKSTFMHFVELLLYCKHYNTKLPLRLRGRKKMVRDLHHQMYTAFANADVDTLNTICCPGLARSLTARIHQRPSNELVSWSLDKYLRTPTTFFMGVRILSDRGVAFPNMPDSGVRQIVARVTSRQSTGKTSSADGQMVSGDANLQPSQVKQQNCTEHIVFQRLMWSGEELGWSIWGHANPTTVDDLDSPHFAQGLTASERLSAVMNSVKK</sequence>
<dbReference type="AlphaFoldDB" id="A0A232LVR1"/>
<dbReference type="PANTHER" id="PTHR28554:SF1">
    <property type="entry name" value="LARGE RIBOSOMAL SUBUNIT PROTEIN ML45"/>
    <property type="match status" value="1"/>
</dbReference>
<gene>
    <name evidence="4" type="ORF">Egran_04129</name>
</gene>
<keyword evidence="3" id="KW-0496">Mitochondrion</keyword>
<evidence type="ECO:0008006" key="6">
    <source>
        <dbReference type="Google" id="ProtNLM"/>
    </source>
</evidence>
<dbReference type="PANTHER" id="PTHR28554">
    <property type="entry name" value="39S RIBOSOMAL PROTEIN L45, MITOCHONDRIAL"/>
    <property type="match status" value="1"/>
</dbReference>
<dbReference type="InterPro" id="IPR051975">
    <property type="entry name" value="mtLSU_mL45"/>
</dbReference>
<dbReference type="Gene3D" id="3.10.450.240">
    <property type="match status" value="1"/>
</dbReference>
<evidence type="ECO:0000256" key="3">
    <source>
        <dbReference type="ARBA" id="ARBA00023128"/>
    </source>
</evidence>
<keyword evidence="5" id="KW-1185">Reference proteome</keyword>
<protein>
    <recommendedName>
        <fullName evidence="6">Tim44-like domain-containing protein</fullName>
    </recommendedName>
</protein>
<dbReference type="EMBL" id="NPHW01004313">
    <property type="protein sequence ID" value="OXV08108.1"/>
    <property type="molecule type" value="Genomic_DNA"/>
</dbReference>